<dbReference type="AlphaFoldDB" id="A0A0H2RNU5"/>
<organism evidence="5 6">
    <name type="scientific">Schizopora paradoxa</name>
    <dbReference type="NCBI Taxonomy" id="27342"/>
    <lineage>
        <taxon>Eukaryota</taxon>
        <taxon>Fungi</taxon>
        <taxon>Dikarya</taxon>
        <taxon>Basidiomycota</taxon>
        <taxon>Agaricomycotina</taxon>
        <taxon>Agaricomycetes</taxon>
        <taxon>Hymenochaetales</taxon>
        <taxon>Schizoporaceae</taxon>
        <taxon>Schizopora</taxon>
    </lineage>
</organism>
<dbReference type="InterPro" id="IPR013025">
    <property type="entry name" value="Ribosomal_uL23-like"/>
</dbReference>
<comment type="similarity">
    <text evidence="1">Belongs to the universal ribosomal protein uL23 family.</text>
</comment>
<dbReference type="EMBL" id="KQ085962">
    <property type="protein sequence ID" value="KLO13287.1"/>
    <property type="molecule type" value="Genomic_DNA"/>
</dbReference>
<dbReference type="InterPro" id="IPR012677">
    <property type="entry name" value="Nucleotide-bd_a/b_plait_sf"/>
</dbReference>
<dbReference type="InParanoid" id="A0A0H2RNU5"/>
<protein>
    <recommendedName>
        <fullName evidence="4">Large ribosomal subunit protein uL23m</fullName>
    </recommendedName>
</protein>
<dbReference type="GO" id="GO:0005762">
    <property type="term" value="C:mitochondrial large ribosomal subunit"/>
    <property type="evidence" value="ECO:0007669"/>
    <property type="project" value="TreeGrafter"/>
</dbReference>
<keyword evidence="6" id="KW-1185">Reference proteome</keyword>
<dbReference type="GO" id="GO:0032543">
    <property type="term" value="P:mitochondrial translation"/>
    <property type="evidence" value="ECO:0007669"/>
    <property type="project" value="TreeGrafter"/>
</dbReference>
<proteinExistence type="inferred from homology"/>
<keyword evidence="3" id="KW-0687">Ribonucleoprotein</keyword>
<dbReference type="GO" id="GO:0003735">
    <property type="term" value="F:structural constituent of ribosome"/>
    <property type="evidence" value="ECO:0007669"/>
    <property type="project" value="InterPro"/>
</dbReference>
<evidence type="ECO:0000313" key="5">
    <source>
        <dbReference type="EMBL" id="KLO13287.1"/>
    </source>
</evidence>
<evidence type="ECO:0000256" key="3">
    <source>
        <dbReference type="ARBA" id="ARBA00023274"/>
    </source>
</evidence>
<dbReference type="OrthoDB" id="275582at2759"/>
<dbReference type="STRING" id="27342.A0A0H2RNU5"/>
<evidence type="ECO:0000256" key="1">
    <source>
        <dbReference type="ARBA" id="ARBA00006700"/>
    </source>
</evidence>
<sequence length="289" mass="33615">MFSLASRIFQRTYASTSSAIPRAVQPAKAQAASTPLDVRVRRAAAIKAKESSPKRLSYIQRRRILQPSVSKTDSRSRIRGVKMVRDHRGVEVAKVLGERIYLPNIIFRMVRNHTPPGEAYNPYEATFRIPQSVTKTDIRSYLLSVYGVKCTYIRTDNYLAKVEDNSVRKYQHKKHRSAYKRAVVGLVDPFYYPLAVEDMNGRERWLREATLEEQFRIKQFKEMNKELLVKMTQKSSDSWSLRGDSWQTRAQILKNIWQKREERERKVRETAVLVQKLREEGKLASSSSS</sequence>
<reference evidence="5 6" key="1">
    <citation type="submission" date="2015-04" db="EMBL/GenBank/DDBJ databases">
        <title>Complete genome sequence of Schizopora paradoxa KUC8140, a cosmopolitan wood degrader in East Asia.</title>
        <authorList>
            <consortium name="DOE Joint Genome Institute"/>
            <person name="Min B."/>
            <person name="Park H."/>
            <person name="Jang Y."/>
            <person name="Kim J.-J."/>
            <person name="Kim K.H."/>
            <person name="Pangilinan J."/>
            <person name="Lipzen A."/>
            <person name="Riley R."/>
            <person name="Grigoriev I.V."/>
            <person name="Spatafora J.W."/>
            <person name="Choi I.-G."/>
        </authorList>
    </citation>
    <scope>NUCLEOTIDE SEQUENCE [LARGE SCALE GENOMIC DNA]</scope>
    <source>
        <strain evidence="5 6">KUC8140</strain>
    </source>
</reference>
<evidence type="ECO:0000313" key="6">
    <source>
        <dbReference type="Proteomes" id="UP000053477"/>
    </source>
</evidence>
<evidence type="ECO:0000256" key="2">
    <source>
        <dbReference type="ARBA" id="ARBA00022980"/>
    </source>
</evidence>
<dbReference type="PANTHER" id="PTHR12059">
    <property type="entry name" value="RIBOSOMAL PROTEIN L23-RELATED"/>
    <property type="match status" value="1"/>
</dbReference>
<dbReference type="PANTHER" id="PTHR12059:SF5">
    <property type="entry name" value="LARGE RIBOSOMAL SUBUNIT PROTEIN UL23M"/>
    <property type="match status" value="1"/>
</dbReference>
<accession>A0A0H2RNU5</accession>
<dbReference type="InterPro" id="IPR012678">
    <property type="entry name" value="Ribosomal_uL23/eL15/eS24_sf"/>
</dbReference>
<dbReference type="Gene3D" id="3.30.70.330">
    <property type="match status" value="1"/>
</dbReference>
<dbReference type="SUPFAM" id="SSF54189">
    <property type="entry name" value="Ribosomal proteins S24e, L23 and L15e"/>
    <property type="match status" value="1"/>
</dbReference>
<name>A0A0H2RNU5_9AGAM</name>
<dbReference type="Proteomes" id="UP000053477">
    <property type="component" value="Unassembled WGS sequence"/>
</dbReference>
<dbReference type="Pfam" id="PF00276">
    <property type="entry name" value="Ribosomal_L23"/>
    <property type="match status" value="1"/>
</dbReference>
<keyword evidence="2" id="KW-0689">Ribosomal protein</keyword>
<gene>
    <name evidence="5" type="ORF">SCHPADRAFT_904353</name>
</gene>
<evidence type="ECO:0000256" key="4">
    <source>
        <dbReference type="ARBA" id="ARBA00039977"/>
    </source>
</evidence>